<dbReference type="Pfam" id="PF14659">
    <property type="entry name" value="Phage_int_SAM_3"/>
    <property type="match status" value="1"/>
</dbReference>
<dbReference type="GO" id="GO:0003677">
    <property type="term" value="F:DNA binding"/>
    <property type="evidence" value="ECO:0007669"/>
    <property type="project" value="UniProtKB-KW"/>
</dbReference>
<dbReference type="InterPro" id="IPR010998">
    <property type="entry name" value="Integrase_recombinase_N"/>
</dbReference>
<name>U7TQ91_FUSNU</name>
<dbReference type="InterPro" id="IPR013762">
    <property type="entry name" value="Integrase-like_cat_sf"/>
</dbReference>
<dbReference type="Gene3D" id="1.10.150.130">
    <property type="match status" value="1"/>
</dbReference>
<evidence type="ECO:0000259" key="5">
    <source>
        <dbReference type="PROSITE" id="PS51898"/>
    </source>
</evidence>
<evidence type="ECO:0000256" key="3">
    <source>
        <dbReference type="ARBA" id="ARBA00023125"/>
    </source>
</evidence>
<feature type="domain" description="Tyr recombinase" evidence="5">
    <location>
        <begin position="167"/>
        <end position="237"/>
    </location>
</feature>
<dbReference type="Gene3D" id="1.10.443.10">
    <property type="entry name" value="Intergrase catalytic core"/>
    <property type="match status" value="1"/>
</dbReference>
<evidence type="ECO:0000256" key="1">
    <source>
        <dbReference type="ARBA" id="ARBA00008857"/>
    </source>
</evidence>
<evidence type="ECO:0000256" key="4">
    <source>
        <dbReference type="ARBA" id="ARBA00023172"/>
    </source>
</evidence>
<gene>
    <name evidence="6" type="ORF">HMPREF1767_01902</name>
</gene>
<evidence type="ECO:0000256" key="2">
    <source>
        <dbReference type="ARBA" id="ARBA00022908"/>
    </source>
</evidence>
<sequence>MRRANGQGSITKLKGIRRKPFLVRITVGWSETGKQIKKLLGYYPSQKEAHKALVEYLDNPYDLDLSNITFKAIYEKWSKIKYPKVSHSSILGYTSAFDSVEKLHSMKIRDIKARHLQEAIETCNKGYPTRRKIKYLFGQMYAYAMQNDIIMKDYSKYVDLGKNIKGSERVPFNSKEIEKLWQHLEDLEFIDTILMMIYTGFRIGELLELKISDIDLENRTITGGLKTQAGKGLLQIK</sequence>
<keyword evidence="3" id="KW-0238">DNA-binding</keyword>
<keyword evidence="4" id="KW-0233">DNA recombination</keyword>
<comment type="similarity">
    <text evidence="1">Belongs to the 'phage' integrase family.</text>
</comment>
<dbReference type="GO" id="GO:0015074">
    <property type="term" value="P:DNA integration"/>
    <property type="evidence" value="ECO:0007669"/>
    <property type="project" value="UniProtKB-KW"/>
</dbReference>
<organism evidence="6">
    <name type="scientific">Fusobacterium nucleatum CTI-6</name>
    <dbReference type="NCBI Taxonomy" id="1316587"/>
    <lineage>
        <taxon>Bacteria</taxon>
        <taxon>Fusobacteriati</taxon>
        <taxon>Fusobacteriota</taxon>
        <taxon>Fusobacteriia</taxon>
        <taxon>Fusobacteriales</taxon>
        <taxon>Fusobacteriaceae</taxon>
        <taxon>Fusobacterium</taxon>
    </lineage>
</organism>
<dbReference type="EMBL" id="AXNV01000021">
    <property type="protein sequence ID" value="ERT46444.1"/>
    <property type="molecule type" value="Genomic_DNA"/>
</dbReference>
<dbReference type="InterPro" id="IPR002104">
    <property type="entry name" value="Integrase_catalytic"/>
</dbReference>
<dbReference type="PROSITE" id="PS51898">
    <property type="entry name" value="TYR_RECOMBINASE"/>
    <property type="match status" value="1"/>
</dbReference>
<dbReference type="InterPro" id="IPR050808">
    <property type="entry name" value="Phage_Integrase"/>
</dbReference>
<reference evidence="6" key="1">
    <citation type="submission" date="2013-10" db="EMBL/GenBank/DDBJ databases">
        <title>The Genome Sequence of Fusobacterium nucleatum CTI-6.</title>
        <authorList>
            <consortium name="The Broad Institute Genomics Platform"/>
            <person name="Earl A."/>
            <person name="Ward D."/>
            <person name="Feldgarden M."/>
            <person name="Gevers D."/>
            <person name="Kostic A."/>
            <person name="Garrett W."/>
            <person name="Young S.K."/>
            <person name="Zeng Q."/>
            <person name="Gargeya S."/>
            <person name="Fitzgerald M."/>
            <person name="Abouelleil A."/>
            <person name="Alvarado L."/>
            <person name="Berlin A.M."/>
            <person name="Chapman S.B."/>
            <person name="Gainer-Dewar J."/>
            <person name="Goldberg J."/>
            <person name="Gnerre S."/>
            <person name="Griggs A."/>
            <person name="Gujja S."/>
            <person name="Hansen M."/>
            <person name="Howarth C."/>
            <person name="Imamovic A."/>
            <person name="Ireland A."/>
            <person name="Larimer J."/>
            <person name="McCowan C."/>
            <person name="Murphy C."/>
            <person name="Pearson M."/>
            <person name="Poon T.W."/>
            <person name="Priest M."/>
            <person name="Roberts A."/>
            <person name="Saif S."/>
            <person name="Shea T."/>
            <person name="Sykes S."/>
            <person name="Wortman J."/>
            <person name="Nusbaum C."/>
            <person name="Birren B."/>
        </authorList>
    </citation>
    <scope>NUCLEOTIDE SEQUENCE [LARGE SCALE GENOMIC DNA]</scope>
    <source>
        <strain evidence="6">CTI-6</strain>
    </source>
</reference>
<proteinExistence type="inferred from homology"/>
<dbReference type="PATRIC" id="fig|1316587.3.peg.1892"/>
<comment type="caution">
    <text evidence="6">The sequence shown here is derived from an EMBL/GenBank/DDBJ whole genome shotgun (WGS) entry which is preliminary data.</text>
</comment>
<dbReference type="Pfam" id="PF00589">
    <property type="entry name" value="Phage_integrase"/>
    <property type="match status" value="1"/>
</dbReference>
<dbReference type="SUPFAM" id="SSF56349">
    <property type="entry name" value="DNA breaking-rejoining enzymes"/>
    <property type="match status" value="1"/>
</dbReference>
<evidence type="ECO:0000313" key="6">
    <source>
        <dbReference type="EMBL" id="ERT46444.1"/>
    </source>
</evidence>
<dbReference type="InterPro" id="IPR011010">
    <property type="entry name" value="DNA_brk_join_enz"/>
</dbReference>
<dbReference type="PANTHER" id="PTHR30629">
    <property type="entry name" value="PROPHAGE INTEGRASE"/>
    <property type="match status" value="1"/>
</dbReference>
<dbReference type="PANTHER" id="PTHR30629:SF2">
    <property type="entry name" value="PROPHAGE INTEGRASE INTS-RELATED"/>
    <property type="match status" value="1"/>
</dbReference>
<protein>
    <recommendedName>
        <fullName evidence="5">Tyr recombinase domain-containing protein</fullName>
    </recommendedName>
</protein>
<keyword evidence="2" id="KW-0229">DNA integration</keyword>
<dbReference type="InterPro" id="IPR004107">
    <property type="entry name" value="Integrase_SAM-like_N"/>
</dbReference>
<dbReference type="GO" id="GO:0006310">
    <property type="term" value="P:DNA recombination"/>
    <property type="evidence" value="ECO:0007669"/>
    <property type="project" value="UniProtKB-KW"/>
</dbReference>
<accession>U7TQ91</accession>
<dbReference type="AlphaFoldDB" id="U7TQ91"/>